<name>A0A6A5UKK1_9PLEO</name>
<evidence type="ECO:0000313" key="2">
    <source>
        <dbReference type="Proteomes" id="UP000800036"/>
    </source>
</evidence>
<dbReference type="AlphaFoldDB" id="A0A6A5UKK1"/>
<protein>
    <submittedName>
        <fullName evidence="1">Uncharacterized protein</fullName>
    </submittedName>
</protein>
<gene>
    <name evidence="1" type="ORF">BU23DRAFT_632076</name>
</gene>
<evidence type="ECO:0000313" key="1">
    <source>
        <dbReference type="EMBL" id="KAF1964312.1"/>
    </source>
</evidence>
<sequence>MSTETRPPIMKLPPELHDSIFDLHRRALVNVNKYFHGRYSPLLHRDFGLIDIPSLSLARILSRDHSMSMDHFIKYAHESPILLINYEHSTFFNQDQLKKVLESFGNKTPRLRHYVGFTNISTLAKVGYECYQKLLLAIYLPNHTVLPRALEEEAPNLQYAKSIWGVVVGLLSEGEYRVSQLKYVYIRPGSNIRTANALRQKHSAVTGEAVLFWSDPRDDDCNIFDLYSSLSLHSC</sequence>
<reference evidence="1" key="1">
    <citation type="journal article" date="2020" name="Stud. Mycol.">
        <title>101 Dothideomycetes genomes: a test case for predicting lifestyles and emergence of pathogens.</title>
        <authorList>
            <person name="Haridas S."/>
            <person name="Albert R."/>
            <person name="Binder M."/>
            <person name="Bloem J."/>
            <person name="Labutti K."/>
            <person name="Salamov A."/>
            <person name="Andreopoulos B."/>
            <person name="Baker S."/>
            <person name="Barry K."/>
            <person name="Bills G."/>
            <person name="Bluhm B."/>
            <person name="Cannon C."/>
            <person name="Castanera R."/>
            <person name="Culley D."/>
            <person name="Daum C."/>
            <person name="Ezra D."/>
            <person name="Gonzalez J."/>
            <person name="Henrissat B."/>
            <person name="Kuo A."/>
            <person name="Liang C."/>
            <person name="Lipzen A."/>
            <person name="Lutzoni F."/>
            <person name="Magnuson J."/>
            <person name="Mondo S."/>
            <person name="Nolan M."/>
            <person name="Ohm R."/>
            <person name="Pangilinan J."/>
            <person name="Park H.-J."/>
            <person name="Ramirez L."/>
            <person name="Alfaro M."/>
            <person name="Sun H."/>
            <person name="Tritt A."/>
            <person name="Yoshinaga Y."/>
            <person name="Zwiers L.-H."/>
            <person name="Turgeon B."/>
            <person name="Goodwin S."/>
            <person name="Spatafora J."/>
            <person name="Crous P."/>
            <person name="Grigoriev I."/>
        </authorList>
    </citation>
    <scope>NUCLEOTIDE SEQUENCE</scope>
    <source>
        <strain evidence="1">CBS 107.79</strain>
    </source>
</reference>
<organism evidence="1 2">
    <name type="scientific">Bimuria novae-zelandiae CBS 107.79</name>
    <dbReference type="NCBI Taxonomy" id="1447943"/>
    <lineage>
        <taxon>Eukaryota</taxon>
        <taxon>Fungi</taxon>
        <taxon>Dikarya</taxon>
        <taxon>Ascomycota</taxon>
        <taxon>Pezizomycotina</taxon>
        <taxon>Dothideomycetes</taxon>
        <taxon>Pleosporomycetidae</taxon>
        <taxon>Pleosporales</taxon>
        <taxon>Massarineae</taxon>
        <taxon>Didymosphaeriaceae</taxon>
        <taxon>Bimuria</taxon>
    </lineage>
</organism>
<proteinExistence type="predicted"/>
<dbReference type="Proteomes" id="UP000800036">
    <property type="component" value="Unassembled WGS sequence"/>
</dbReference>
<accession>A0A6A5UKK1</accession>
<keyword evidence="2" id="KW-1185">Reference proteome</keyword>
<dbReference type="EMBL" id="ML976793">
    <property type="protein sequence ID" value="KAF1964312.1"/>
    <property type="molecule type" value="Genomic_DNA"/>
</dbReference>